<gene>
    <name evidence="2" type="ORF">DERP_007159</name>
</gene>
<protein>
    <submittedName>
        <fullName evidence="2">Uncharacterized protein</fullName>
    </submittedName>
</protein>
<dbReference type="Proteomes" id="UP000887458">
    <property type="component" value="Unassembled WGS sequence"/>
</dbReference>
<reference evidence="2 3" key="1">
    <citation type="journal article" date="2018" name="J. Allergy Clin. Immunol.">
        <title>High-quality assembly of Dermatophagoides pteronyssinus genome and transcriptome reveals a wide range of novel allergens.</title>
        <authorList>
            <person name="Liu X.Y."/>
            <person name="Yang K.Y."/>
            <person name="Wang M.Q."/>
            <person name="Kwok J.S."/>
            <person name="Zeng X."/>
            <person name="Yang Z."/>
            <person name="Xiao X.J."/>
            <person name="Lau C.P."/>
            <person name="Li Y."/>
            <person name="Huang Z.M."/>
            <person name="Ba J.G."/>
            <person name="Yim A.K."/>
            <person name="Ouyang C.Y."/>
            <person name="Ngai S.M."/>
            <person name="Chan T.F."/>
            <person name="Leung E.L."/>
            <person name="Liu L."/>
            <person name="Liu Z.G."/>
            <person name="Tsui S.K."/>
        </authorList>
    </citation>
    <scope>NUCLEOTIDE SEQUENCE [LARGE SCALE GENOMIC DNA]</scope>
    <source>
        <strain evidence="2">Derp</strain>
    </source>
</reference>
<feature type="region of interest" description="Disordered" evidence="1">
    <location>
        <begin position="67"/>
        <end position="86"/>
    </location>
</feature>
<sequence>MKRFASSHFGRSIMTKLHHSILIIDTIDISNIDDNDTSLKCGSSMITKLFDYRLIDRSIIRIELSKRQNKNKQTDREQFDNKQNQI</sequence>
<feature type="compositionally biased region" description="Basic and acidic residues" evidence="1">
    <location>
        <begin position="67"/>
        <end position="80"/>
    </location>
</feature>
<evidence type="ECO:0000313" key="2">
    <source>
        <dbReference type="EMBL" id="KAH9426219.1"/>
    </source>
</evidence>
<evidence type="ECO:0000256" key="1">
    <source>
        <dbReference type="SAM" id="MobiDB-lite"/>
    </source>
</evidence>
<keyword evidence="3" id="KW-1185">Reference proteome</keyword>
<reference evidence="2 3" key="2">
    <citation type="journal article" date="2022" name="Mol. Biol. Evol.">
        <title>Comparative Genomics Reveals Insights into the Divergent Evolution of Astigmatic Mites and Household Pest Adaptations.</title>
        <authorList>
            <person name="Xiong Q."/>
            <person name="Wan A.T."/>
            <person name="Liu X."/>
            <person name="Fung C.S."/>
            <person name="Xiao X."/>
            <person name="Malainual N."/>
            <person name="Hou J."/>
            <person name="Wang L."/>
            <person name="Wang M."/>
            <person name="Yang K.Y."/>
            <person name="Cui Y."/>
            <person name="Leung E.L."/>
            <person name="Nong W."/>
            <person name="Shin S.K."/>
            <person name="Au S.W."/>
            <person name="Jeong K.Y."/>
            <person name="Chew F.T."/>
            <person name="Hui J.H."/>
            <person name="Leung T.F."/>
            <person name="Tungtrongchitr A."/>
            <person name="Zhong N."/>
            <person name="Liu Z."/>
            <person name="Tsui S.K."/>
        </authorList>
    </citation>
    <scope>NUCLEOTIDE SEQUENCE [LARGE SCALE GENOMIC DNA]</scope>
    <source>
        <strain evidence="2">Derp</strain>
    </source>
</reference>
<name>A0ABQ8JUC0_DERPT</name>
<evidence type="ECO:0000313" key="3">
    <source>
        <dbReference type="Proteomes" id="UP000887458"/>
    </source>
</evidence>
<dbReference type="EMBL" id="NJHN03000012">
    <property type="protein sequence ID" value="KAH9426219.1"/>
    <property type="molecule type" value="Genomic_DNA"/>
</dbReference>
<feature type="non-terminal residue" evidence="2">
    <location>
        <position position="86"/>
    </location>
</feature>
<accession>A0ABQ8JUC0</accession>
<organism evidence="2 3">
    <name type="scientific">Dermatophagoides pteronyssinus</name>
    <name type="common">European house dust mite</name>
    <dbReference type="NCBI Taxonomy" id="6956"/>
    <lineage>
        <taxon>Eukaryota</taxon>
        <taxon>Metazoa</taxon>
        <taxon>Ecdysozoa</taxon>
        <taxon>Arthropoda</taxon>
        <taxon>Chelicerata</taxon>
        <taxon>Arachnida</taxon>
        <taxon>Acari</taxon>
        <taxon>Acariformes</taxon>
        <taxon>Sarcoptiformes</taxon>
        <taxon>Astigmata</taxon>
        <taxon>Psoroptidia</taxon>
        <taxon>Analgoidea</taxon>
        <taxon>Pyroglyphidae</taxon>
        <taxon>Dermatophagoidinae</taxon>
        <taxon>Dermatophagoides</taxon>
    </lineage>
</organism>
<comment type="caution">
    <text evidence="2">The sequence shown here is derived from an EMBL/GenBank/DDBJ whole genome shotgun (WGS) entry which is preliminary data.</text>
</comment>
<proteinExistence type="predicted"/>